<dbReference type="Proteomes" id="UP001611075">
    <property type="component" value="Unassembled WGS sequence"/>
</dbReference>
<dbReference type="InterPro" id="IPR015943">
    <property type="entry name" value="WD40/YVTN_repeat-like_dom_sf"/>
</dbReference>
<feature type="region of interest" description="Disordered" evidence="1">
    <location>
        <begin position="433"/>
        <end position="565"/>
    </location>
</feature>
<organism evidence="4 5">
    <name type="scientific">Micromonospora rubida</name>
    <dbReference type="NCBI Taxonomy" id="2697657"/>
    <lineage>
        <taxon>Bacteria</taxon>
        <taxon>Bacillati</taxon>
        <taxon>Actinomycetota</taxon>
        <taxon>Actinomycetes</taxon>
        <taxon>Micromonosporales</taxon>
        <taxon>Micromonosporaceae</taxon>
        <taxon>Micromonospora</taxon>
    </lineage>
</organism>
<evidence type="ECO:0000256" key="2">
    <source>
        <dbReference type="SAM" id="Phobius"/>
    </source>
</evidence>
<evidence type="ECO:0000313" key="4">
    <source>
        <dbReference type="EMBL" id="MFI0796549.1"/>
    </source>
</evidence>
<name>A0ABW7SS73_9ACTN</name>
<proteinExistence type="predicted"/>
<evidence type="ECO:0000256" key="3">
    <source>
        <dbReference type="SAM" id="SignalP"/>
    </source>
</evidence>
<protein>
    <submittedName>
        <fullName evidence="4">Proline-rich domain-containing protein</fullName>
    </submittedName>
</protein>
<feature type="transmembrane region" description="Helical" evidence="2">
    <location>
        <begin position="344"/>
        <end position="367"/>
    </location>
</feature>
<feature type="signal peptide" evidence="3">
    <location>
        <begin position="1"/>
        <end position="27"/>
    </location>
</feature>
<keyword evidence="3" id="KW-0732">Signal</keyword>
<reference evidence="4 5" key="1">
    <citation type="submission" date="2024-10" db="EMBL/GenBank/DDBJ databases">
        <title>The Natural Products Discovery Center: Release of the First 8490 Sequenced Strains for Exploring Actinobacteria Biosynthetic Diversity.</title>
        <authorList>
            <person name="Kalkreuter E."/>
            <person name="Kautsar S.A."/>
            <person name="Yang D."/>
            <person name="Bader C.D."/>
            <person name="Teijaro C.N."/>
            <person name="Fluegel L."/>
            <person name="Davis C.M."/>
            <person name="Simpson J.R."/>
            <person name="Lauterbach L."/>
            <person name="Steele A.D."/>
            <person name="Gui C."/>
            <person name="Meng S."/>
            <person name="Li G."/>
            <person name="Viehrig K."/>
            <person name="Ye F."/>
            <person name="Su P."/>
            <person name="Kiefer A.F."/>
            <person name="Nichols A."/>
            <person name="Cepeda A.J."/>
            <person name="Yan W."/>
            <person name="Fan B."/>
            <person name="Jiang Y."/>
            <person name="Adhikari A."/>
            <person name="Zheng C.-J."/>
            <person name="Schuster L."/>
            <person name="Cowan T.M."/>
            <person name="Smanski M.J."/>
            <person name="Chevrette M.G."/>
            <person name="De Carvalho L.P.S."/>
            <person name="Shen B."/>
        </authorList>
    </citation>
    <scope>NUCLEOTIDE SEQUENCE [LARGE SCALE GENOMIC DNA]</scope>
    <source>
        <strain evidence="4 5">NPDC021253</strain>
    </source>
</reference>
<comment type="caution">
    <text evidence="4">The sequence shown here is derived from an EMBL/GenBank/DDBJ whole genome shotgun (WGS) entry which is preliminary data.</text>
</comment>
<keyword evidence="5" id="KW-1185">Reference proteome</keyword>
<feature type="region of interest" description="Disordered" evidence="1">
    <location>
        <begin position="190"/>
        <end position="212"/>
    </location>
</feature>
<gene>
    <name evidence="4" type="ORF">ACH4OY_28260</name>
</gene>
<dbReference type="RefSeq" id="WP_396684767.1">
    <property type="nucleotide sequence ID" value="NZ_JBIRPU010000029.1"/>
</dbReference>
<feature type="compositionally biased region" description="Gly residues" evidence="1">
    <location>
        <begin position="449"/>
        <end position="466"/>
    </location>
</feature>
<feature type="region of interest" description="Disordered" evidence="1">
    <location>
        <begin position="373"/>
        <end position="421"/>
    </location>
</feature>
<evidence type="ECO:0000313" key="5">
    <source>
        <dbReference type="Proteomes" id="UP001611075"/>
    </source>
</evidence>
<dbReference type="Gene3D" id="2.130.10.10">
    <property type="entry name" value="YVTN repeat-like/Quinoprotein amine dehydrogenase"/>
    <property type="match status" value="1"/>
</dbReference>
<keyword evidence="2" id="KW-0472">Membrane</keyword>
<evidence type="ECO:0000256" key="1">
    <source>
        <dbReference type="SAM" id="MobiDB-lite"/>
    </source>
</evidence>
<feature type="compositionally biased region" description="Basic and acidic residues" evidence="1">
    <location>
        <begin position="518"/>
        <end position="546"/>
    </location>
</feature>
<keyword evidence="2" id="KW-1133">Transmembrane helix</keyword>
<keyword evidence="2" id="KW-0812">Transmembrane</keyword>
<dbReference type="EMBL" id="JBIRPU010000029">
    <property type="protein sequence ID" value="MFI0796549.1"/>
    <property type="molecule type" value="Genomic_DNA"/>
</dbReference>
<feature type="chain" id="PRO_5045380826" evidence="3">
    <location>
        <begin position="28"/>
        <end position="565"/>
    </location>
</feature>
<dbReference type="SUPFAM" id="SSF82171">
    <property type="entry name" value="DPP6 N-terminal domain-like"/>
    <property type="match status" value="1"/>
</dbReference>
<feature type="compositionally biased region" description="Gly residues" evidence="1">
    <location>
        <begin position="473"/>
        <end position="486"/>
    </location>
</feature>
<sequence>MRRAVSSVTVALGLLGATVALSGSALAAPAPAAVAPQPTPGKKLCTIVDDRLREISGLVATKSGYVVVNDGTDVESNKRVFFLDTKCKLAGEPVRYSGKGPLDTEDLALSPDGEKLWIADIGDNITNAQRRERVAVWSMPADGSAKPVLHRLSYPEGKPHDAEALLIGDDGRPLIITKVASGKAEIFTPSGKLKTGDTEPVPMTRAGDVSLPKTNTPNLLNTIGRVAVTGAARSPDGTKVVLRTYADAFEYDVSNGDIVGALTGGKPRVTPLMDPFGEAISYTPDGKSFVTVSDGGELAPDDPIDILGYGPSTTGAEVLTGDAAGSPKPAAGKSWMDGLSLDQITYLIAAVGVIGALMVGAGILGIVRARKRPVPAGAPKSGPDVPERDEFPLDDGPGEPGHGHPAEGLPPGGDHSRGGVYGGVPAAGGVYGGGPAAVGPPQAPSREVYGGGGRPGGGGGRPGGRGARPQGGEVYGGGRPAGGGYGDQPAGGQPPGGGQPGRDSRPVRGGVYGGGRAEPPRRGRDPRDPRDPRAGRRGEGGPDDGRGGYGGQGPGSGREYRGDRY</sequence>
<accession>A0ABW7SS73</accession>
<feature type="compositionally biased region" description="Gly residues" evidence="1">
    <location>
        <begin position="547"/>
        <end position="556"/>
    </location>
</feature>